<dbReference type="InterPro" id="IPR001451">
    <property type="entry name" value="Hexapep"/>
</dbReference>
<dbReference type="Proteomes" id="UP000697472">
    <property type="component" value="Unassembled WGS sequence"/>
</dbReference>
<dbReference type="SUPFAM" id="SSF51161">
    <property type="entry name" value="Trimeric LpxA-like enzymes"/>
    <property type="match status" value="1"/>
</dbReference>
<evidence type="ECO:0000256" key="3">
    <source>
        <dbReference type="RuleBase" id="RU367021"/>
    </source>
</evidence>
<accession>A0ABS2PTJ3</accession>
<evidence type="ECO:0000313" key="5">
    <source>
        <dbReference type="Proteomes" id="UP000697472"/>
    </source>
</evidence>
<comment type="caution">
    <text evidence="4">The sequence shown here is derived from an EMBL/GenBank/DDBJ whole genome shotgun (WGS) entry which is preliminary data.</text>
</comment>
<dbReference type="CDD" id="cd03357">
    <property type="entry name" value="LbH_MAT_GAT"/>
    <property type="match status" value="1"/>
</dbReference>
<name>A0ABS2PTJ3_9STRE</name>
<keyword evidence="2" id="KW-0677">Repeat</keyword>
<gene>
    <name evidence="4" type="ORF">JOC28_001664</name>
</gene>
<dbReference type="InterPro" id="IPR039369">
    <property type="entry name" value="LacA-like"/>
</dbReference>
<keyword evidence="1 3" id="KW-0808">Transferase</keyword>
<dbReference type="Pfam" id="PF00132">
    <property type="entry name" value="Hexapep"/>
    <property type="match status" value="1"/>
</dbReference>
<keyword evidence="5" id="KW-1185">Reference proteome</keyword>
<dbReference type="EC" id="2.3.1.-" evidence="3"/>
<protein>
    <recommendedName>
        <fullName evidence="3">Acetyltransferase</fullName>
        <ecNumber evidence="3">2.3.1.-</ecNumber>
    </recommendedName>
</protein>
<dbReference type="PROSITE" id="PS00101">
    <property type="entry name" value="HEXAPEP_TRANSFERASES"/>
    <property type="match status" value="1"/>
</dbReference>
<dbReference type="PANTHER" id="PTHR43017">
    <property type="entry name" value="GALACTOSIDE O-ACETYLTRANSFERASE"/>
    <property type="match status" value="1"/>
</dbReference>
<dbReference type="InterPro" id="IPR011004">
    <property type="entry name" value="Trimer_LpxA-like_sf"/>
</dbReference>
<dbReference type="GO" id="GO:0008925">
    <property type="term" value="F:maltose O-acetyltransferase activity"/>
    <property type="evidence" value="ECO:0007669"/>
    <property type="project" value="UniProtKB-EC"/>
</dbReference>
<sequence length="212" mass="24023">MVNQFEWDRMMAQELYHPFRVGGESWDKVHEAQKAFNASDFWRDRTALDNLRQCFKRAPEDMVLTAPVYFDHGNRISFGKHFYANTGLTILDENEVTFGDNVFLAPHVSIYTAGHPIDAAVRNLEYEYAKPVSIGNDVWIGGNVVINPGVTIGNNVVIGSGSVVTKDIPDDCIAAGNPCRVIRPITDKDKENWQAQLADYERKRQNFDDNQK</sequence>
<organism evidence="4 5">
    <name type="scientific">Streptococcus loxodontisalivarius</name>
    <dbReference type="NCBI Taxonomy" id="1349415"/>
    <lineage>
        <taxon>Bacteria</taxon>
        <taxon>Bacillati</taxon>
        <taxon>Bacillota</taxon>
        <taxon>Bacilli</taxon>
        <taxon>Lactobacillales</taxon>
        <taxon>Streptococcaceae</taxon>
        <taxon>Streptococcus</taxon>
    </lineage>
</organism>
<evidence type="ECO:0000313" key="4">
    <source>
        <dbReference type="EMBL" id="MBM7643362.1"/>
    </source>
</evidence>
<dbReference type="Gene3D" id="2.160.10.10">
    <property type="entry name" value="Hexapeptide repeat proteins"/>
    <property type="match status" value="1"/>
</dbReference>
<keyword evidence="3 4" id="KW-0012">Acyltransferase</keyword>
<evidence type="ECO:0000256" key="2">
    <source>
        <dbReference type="ARBA" id="ARBA00022737"/>
    </source>
</evidence>
<dbReference type="PANTHER" id="PTHR43017:SF1">
    <property type="entry name" value="ACETYLTRANSFERASE YJL218W-RELATED"/>
    <property type="match status" value="1"/>
</dbReference>
<comment type="similarity">
    <text evidence="3">Belongs to the transferase hexapeptide repeat family.</text>
</comment>
<dbReference type="EMBL" id="JAFBEH010000039">
    <property type="protein sequence ID" value="MBM7643362.1"/>
    <property type="molecule type" value="Genomic_DNA"/>
</dbReference>
<dbReference type="InterPro" id="IPR018357">
    <property type="entry name" value="Hexapep_transf_CS"/>
</dbReference>
<dbReference type="RefSeq" id="WP_275582322.1">
    <property type="nucleotide sequence ID" value="NZ_JAFBEH010000039.1"/>
</dbReference>
<evidence type="ECO:0000256" key="1">
    <source>
        <dbReference type="ARBA" id="ARBA00022679"/>
    </source>
</evidence>
<proteinExistence type="inferred from homology"/>
<reference evidence="4 5" key="1">
    <citation type="submission" date="2021-01" db="EMBL/GenBank/DDBJ databases">
        <title>Genomic Encyclopedia of Type Strains, Phase IV (KMG-IV): sequencing the most valuable type-strain genomes for metagenomic binning, comparative biology and taxonomic classification.</title>
        <authorList>
            <person name="Goeker M."/>
        </authorList>
    </citation>
    <scope>NUCLEOTIDE SEQUENCE [LARGE SCALE GENOMIC DNA]</scope>
    <source>
        <strain evidence="4 5">DSM 27382</strain>
    </source>
</reference>